<sequence>MIRWEGLLGMRILNETVDRYCDILNEIVVPVMQNAENEHCLLQLDGAPPHYAIAAREIFNRDLQNRWVGRGQTKWPARSPDLRVFSDNMRHLNEFEVYHTLLLLRQGQSLRQVARQLDVSPSVVPKLRNRHRETARLRFAENHADWNMNQWQSVLFSDESRYRLTRCDDRLRVWERPRESFSVRVVQEINRFGGGSIMDNARAHSAAVTRNFLRENEIDVMECPAISPGLNPIEHLWEILDTKVRNRHQVLQTLQELGDALKEEWENIPKRIYRIS</sequence>
<dbReference type="InterPro" id="IPR038717">
    <property type="entry name" value="Tc1-like_DDE_dom"/>
</dbReference>
<reference evidence="3 4" key="1">
    <citation type="journal article" date="2022" name="Allergy">
        <title>Genome assembly and annotation of Periplaneta americana reveal a comprehensive cockroach allergen profile.</title>
        <authorList>
            <person name="Wang L."/>
            <person name="Xiong Q."/>
            <person name="Saelim N."/>
            <person name="Wang L."/>
            <person name="Nong W."/>
            <person name="Wan A.T."/>
            <person name="Shi M."/>
            <person name="Liu X."/>
            <person name="Cao Q."/>
            <person name="Hui J.H.L."/>
            <person name="Sookrung N."/>
            <person name="Leung T.F."/>
            <person name="Tungtrongchitr A."/>
            <person name="Tsui S.K.W."/>
        </authorList>
    </citation>
    <scope>NUCLEOTIDE SEQUENCE [LARGE SCALE GENOMIC DNA]</scope>
    <source>
        <strain evidence="3">PWHHKU_190912</strain>
    </source>
</reference>
<dbReference type="SUPFAM" id="SSF46689">
    <property type="entry name" value="Homeodomain-like"/>
    <property type="match status" value="1"/>
</dbReference>
<evidence type="ECO:0000313" key="4">
    <source>
        <dbReference type="Proteomes" id="UP001148838"/>
    </source>
</evidence>
<dbReference type="InterPro" id="IPR036397">
    <property type="entry name" value="RNaseH_sf"/>
</dbReference>
<comment type="subcellular location">
    <subcellularLocation>
        <location evidence="1">Nucleus</location>
    </subcellularLocation>
</comment>
<keyword evidence="4" id="KW-1185">Reference proteome</keyword>
<dbReference type="PANTHER" id="PTHR47326:SF1">
    <property type="entry name" value="HTH PSQ-TYPE DOMAIN-CONTAINING PROTEIN"/>
    <property type="match status" value="1"/>
</dbReference>
<dbReference type="Pfam" id="PF13358">
    <property type="entry name" value="DDE_3"/>
    <property type="match status" value="1"/>
</dbReference>
<dbReference type="Gene3D" id="3.30.420.10">
    <property type="entry name" value="Ribonuclease H-like superfamily/Ribonuclease H"/>
    <property type="match status" value="3"/>
</dbReference>
<dbReference type="InterPro" id="IPR009057">
    <property type="entry name" value="Homeodomain-like_sf"/>
</dbReference>
<proteinExistence type="predicted"/>
<name>A0ABQ8SFF9_PERAM</name>
<evidence type="ECO:0000259" key="2">
    <source>
        <dbReference type="Pfam" id="PF13358"/>
    </source>
</evidence>
<accession>A0ABQ8SFF9</accession>
<feature type="domain" description="Tc1-like transposase DDE" evidence="2">
    <location>
        <begin position="197"/>
        <end position="249"/>
    </location>
</feature>
<evidence type="ECO:0000313" key="3">
    <source>
        <dbReference type="EMBL" id="KAJ4432698.1"/>
    </source>
</evidence>
<gene>
    <name evidence="3" type="ORF">ANN_21322</name>
</gene>
<protein>
    <recommendedName>
        <fullName evidence="2">Tc1-like transposase DDE domain-containing protein</fullName>
    </recommendedName>
</protein>
<organism evidence="3 4">
    <name type="scientific">Periplaneta americana</name>
    <name type="common">American cockroach</name>
    <name type="synonym">Blatta americana</name>
    <dbReference type="NCBI Taxonomy" id="6978"/>
    <lineage>
        <taxon>Eukaryota</taxon>
        <taxon>Metazoa</taxon>
        <taxon>Ecdysozoa</taxon>
        <taxon>Arthropoda</taxon>
        <taxon>Hexapoda</taxon>
        <taxon>Insecta</taxon>
        <taxon>Pterygota</taxon>
        <taxon>Neoptera</taxon>
        <taxon>Polyneoptera</taxon>
        <taxon>Dictyoptera</taxon>
        <taxon>Blattodea</taxon>
        <taxon>Blattoidea</taxon>
        <taxon>Blattidae</taxon>
        <taxon>Blattinae</taxon>
        <taxon>Periplaneta</taxon>
    </lineage>
</organism>
<dbReference type="PANTHER" id="PTHR47326">
    <property type="entry name" value="TRANSPOSABLE ELEMENT TC3 TRANSPOSASE-LIKE PROTEIN"/>
    <property type="match status" value="1"/>
</dbReference>
<dbReference type="EMBL" id="JAJSOF020000029">
    <property type="protein sequence ID" value="KAJ4432698.1"/>
    <property type="molecule type" value="Genomic_DNA"/>
</dbReference>
<dbReference type="Proteomes" id="UP001148838">
    <property type="component" value="Unassembled WGS sequence"/>
</dbReference>
<evidence type="ECO:0000256" key="1">
    <source>
        <dbReference type="ARBA" id="ARBA00004123"/>
    </source>
</evidence>
<comment type="caution">
    <text evidence="3">The sequence shown here is derived from an EMBL/GenBank/DDBJ whole genome shotgun (WGS) entry which is preliminary data.</text>
</comment>